<dbReference type="SUPFAM" id="SSF53098">
    <property type="entry name" value="Ribonuclease H-like"/>
    <property type="match status" value="1"/>
</dbReference>
<evidence type="ECO:0000256" key="8">
    <source>
        <dbReference type="ARBA" id="ARBA00022737"/>
    </source>
</evidence>
<dbReference type="Pfam" id="PF13456">
    <property type="entry name" value="RVT_3"/>
    <property type="match status" value="1"/>
</dbReference>
<evidence type="ECO:0000256" key="9">
    <source>
        <dbReference type="ARBA" id="ARBA00022771"/>
    </source>
</evidence>
<comment type="function">
    <text evidence="3">Might act as an E3 ubiquitin-protein ligase, or as part of E3 complex, which accepts ubiquitin from specific E2 ubiquitin-conjugating enzymes and then transfers it to substrates.</text>
</comment>
<dbReference type="Pfam" id="PF01485">
    <property type="entry name" value="IBR"/>
    <property type="match status" value="1"/>
</dbReference>
<comment type="cofactor">
    <cofactor evidence="2">
        <name>Zn(2+)</name>
        <dbReference type="ChEBI" id="CHEBI:29105"/>
    </cofactor>
</comment>
<evidence type="ECO:0000256" key="7">
    <source>
        <dbReference type="ARBA" id="ARBA00022723"/>
    </source>
</evidence>
<evidence type="ECO:0000256" key="6">
    <source>
        <dbReference type="ARBA" id="ARBA00022679"/>
    </source>
</evidence>
<dbReference type="InterPro" id="IPR002156">
    <property type="entry name" value="RNaseH_domain"/>
</dbReference>
<accession>A0ABR0WTC7</accession>
<name>A0ABR0WTC7_REHGL</name>
<comment type="similarity">
    <text evidence="4">Belongs to the RBR family. Ariadne subfamily.</text>
</comment>
<reference evidence="15 16" key="1">
    <citation type="journal article" date="2021" name="Comput. Struct. Biotechnol. J.">
        <title>De novo genome assembly of the potent medicinal plant Rehmannia glutinosa using nanopore technology.</title>
        <authorList>
            <person name="Ma L."/>
            <person name="Dong C."/>
            <person name="Song C."/>
            <person name="Wang X."/>
            <person name="Zheng X."/>
            <person name="Niu Y."/>
            <person name="Chen S."/>
            <person name="Feng W."/>
        </authorList>
    </citation>
    <scope>NUCLEOTIDE SEQUENCE [LARGE SCALE GENOMIC DNA]</scope>
    <source>
        <strain evidence="15">DH-2019</strain>
    </source>
</reference>
<keyword evidence="7" id="KW-0479">Metal-binding</keyword>
<dbReference type="InterPro" id="IPR012337">
    <property type="entry name" value="RNaseH-like_sf"/>
</dbReference>
<dbReference type="InterPro" id="IPR036397">
    <property type="entry name" value="RNaseH_sf"/>
</dbReference>
<comment type="caution">
    <text evidence="15">The sequence shown here is derived from an EMBL/GenBank/DDBJ whole genome shotgun (WGS) entry which is preliminary data.</text>
</comment>
<evidence type="ECO:0000256" key="10">
    <source>
        <dbReference type="ARBA" id="ARBA00022786"/>
    </source>
</evidence>
<evidence type="ECO:0000256" key="12">
    <source>
        <dbReference type="PROSITE-ProRule" id="PRU00175"/>
    </source>
</evidence>
<evidence type="ECO:0000256" key="2">
    <source>
        <dbReference type="ARBA" id="ARBA00001947"/>
    </source>
</evidence>
<feature type="domain" description="RING-type" evidence="13">
    <location>
        <begin position="226"/>
        <end position="273"/>
    </location>
</feature>
<evidence type="ECO:0000256" key="11">
    <source>
        <dbReference type="ARBA" id="ARBA00022833"/>
    </source>
</evidence>
<keyword evidence="6" id="KW-0808">Transferase</keyword>
<evidence type="ECO:0000259" key="13">
    <source>
        <dbReference type="PROSITE" id="PS50089"/>
    </source>
</evidence>
<dbReference type="InterPro" id="IPR013083">
    <property type="entry name" value="Znf_RING/FYVE/PHD"/>
</dbReference>
<evidence type="ECO:0000256" key="5">
    <source>
        <dbReference type="ARBA" id="ARBA00012251"/>
    </source>
</evidence>
<dbReference type="InterPro" id="IPR001841">
    <property type="entry name" value="Znf_RING"/>
</dbReference>
<dbReference type="InterPro" id="IPR031127">
    <property type="entry name" value="E3_UB_ligase_RBR"/>
</dbReference>
<dbReference type="PANTHER" id="PTHR11685">
    <property type="entry name" value="RBR FAMILY RING FINGER AND IBR DOMAIN-CONTAINING"/>
    <property type="match status" value="1"/>
</dbReference>
<dbReference type="Gene3D" id="3.30.420.10">
    <property type="entry name" value="Ribonuclease H-like superfamily/Ribonuclease H"/>
    <property type="match status" value="1"/>
</dbReference>
<dbReference type="Gene3D" id="3.30.40.10">
    <property type="entry name" value="Zinc/RING finger domain, C3HC4 (zinc finger)"/>
    <property type="match status" value="1"/>
</dbReference>
<evidence type="ECO:0000259" key="14">
    <source>
        <dbReference type="PROSITE" id="PS51873"/>
    </source>
</evidence>
<evidence type="ECO:0000313" key="15">
    <source>
        <dbReference type="EMBL" id="KAK6150206.1"/>
    </source>
</evidence>
<keyword evidence="9 12" id="KW-0863">Zinc-finger</keyword>
<dbReference type="PROSITE" id="PS50089">
    <property type="entry name" value="ZF_RING_2"/>
    <property type="match status" value="1"/>
</dbReference>
<dbReference type="InterPro" id="IPR044066">
    <property type="entry name" value="TRIAD_supradom"/>
</dbReference>
<keyword evidence="8" id="KW-0677">Repeat</keyword>
<dbReference type="CDD" id="cd22582">
    <property type="entry name" value="BRcat_RBR_unk"/>
    <property type="match status" value="1"/>
</dbReference>
<proteinExistence type="inferred from homology"/>
<dbReference type="EMBL" id="JABTTQ020000009">
    <property type="protein sequence ID" value="KAK6150206.1"/>
    <property type="molecule type" value="Genomic_DNA"/>
</dbReference>
<dbReference type="EC" id="2.3.2.31" evidence="5"/>
<dbReference type="PROSITE" id="PS00518">
    <property type="entry name" value="ZF_RING_1"/>
    <property type="match status" value="1"/>
</dbReference>
<keyword evidence="11" id="KW-0862">Zinc</keyword>
<evidence type="ECO:0000256" key="4">
    <source>
        <dbReference type="ARBA" id="ARBA00005884"/>
    </source>
</evidence>
<keyword evidence="10" id="KW-0833">Ubl conjugation pathway</keyword>
<dbReference type="SUPFAM" id="SSF57850">
    <property type="entry name" value="RING/U-box"/>
    <property type="match status" value="1"/>
</dbReference>
<dbReference type="SMART" id="SM00647">
    <property type="entry name" value="IBR"/>
    <property type="match status" value="1"/>
</dbReference>
<dbReference type="InterPro" id="IPR002867">
    <property type="entry name" value="IBR_dom"/>
</dbReference>
<protein>
    <recommendedName>
        <fullName evidence="5">RBR-type E3 ubiquitin transferase</fullName>
        <ecNumber evidence="5">2.3.2.31</ecNumber>
    </recommendedName>
</protein>
<dbReference type="InterPro" id="IPR018957">
    <property type="entry name" value="Znf_C3HC4_RING-type"/>
</dbReference>
<feature type="domain" description="RING-type" evidence="14">
    <location>
        <begin position="222"/>
        <end position="467"/>
    </location>
</feature>
<gene>
    <name evidence="15" type="ORF">DH2020_017731</name>
</gene>
<comment type="catalytic activity">
    <reaction evidence="1">
        <text>[E2 ubiquitin-conjugating enzyme]-S-ubiquitinyl-L-cysteine + [acceptor protein]-L-lysine = [E2 ubiquitin-conjugating enzyme]-L-cysteine + [acceptor protein]-N(6)-ubiquitinyl-L-lysine.</text>
        <dbReference type="EC" id="2.3.2.31"/>
    </reaction>
</comment>
<evidence type="ECO:0000313" key="16">
    <source>
        <dbReference type="Proteomes" id="UP001318860"/>
    </source>
</evidence>
<dbReference type="InterPro" id="IPR017907">
    <property type="entry name" value="Znf_RING_CS"/>
</dbReference>
<dbReference type="Proteomes" id="UP001318860">
    <property type="component" value="Unassembled WGS sequence"/>
</dbReference>
<evidence type="ECO:0000256" key="3">
    <source>
        <dbReference type="ARBA" id="ARBA00003976"/>
    </source>
</evidence>
<dbReference type="Pfam" id="PF00097">
    <property type="entry name" value="zf-C3HC4"/>
    <property type="match status" value="1"/>
</dbReference>
<sequence length="475" mass="53716">MLATFFWGALGNSTVVLCMTAMRIHTLLFLEAPKLFCTHLFHQRAPRQTTYFSYLALILIREENVKVESDENRDEHAVKMYFKGVSIAGPGDSGSRISGIGVVMERSGNDSLLRVQKKLDFYVEEMVADYLALLDGLSLAIQNDIRRVFAFTDSEVLYNQIIHDEVVESPLLLALRERILEQANGIETFVLKLIPAIDLQKALHLAQVAVGIVSFPAEGDELTETCSICCEEKLSSMMLTIKCSHKFCSHCMKTYVEGKLQSTQVPIRCPQLKCKYCISASECRSFLPVTSYESLERALAEANILNSNKIYCPYPSCSVLLDPHECLSARASSSSQSDNSCVECPVCQRFICVECGVPWHSSMTCDEYQNIPLEERDASDLTLHRLAQNKRWRRCQQCRRMIELTHGCVVTSSVILVARNIMTANKHVNARFGTMIIPKNWQQLIPPNNWNNGHGTHLSHCPCQWMHIRTKRDHS</sequence>
<organism evidence="15 16">
    <name type="scientific">Rehmannia glutinosa</name>
    <name type="common">Chinese foxglove</name>
    <dbReference type="NCBI Taxonomy" id="99300"/>
    <lineage>
        <taxon>Eukaryota</taxon>
        <taxon>Viridiplantae</taxon>
        <taxon>Streptophyta</taxon>
        <taxon>Embryophyta</taxon>
        <taxon>Tracheophyta</taxon>
        <taxon>Spermatophyta</taxon>
        <taxon>Magnoliopsida</taxon>
        <taxon>eudicotyledons</taxon>
        <taxon>Gunneridae</taxon>
        <taxon>Pentapetalae</taxon>
        <taxon>asterids</taxon>
        <taxon>lamiids</taxon>
        <taxon>Lamiales</taxon>
        <taxon>Orobanchaceae</taxon>
        <taxon>Rehmannieae</taxon>
        <taxon>Rehmannia</taxon>
    </lineage>
</organism>
<evidence type="ECO:0000256" key="1">
    <source>
        <dbReference type="ARBA" id="ARBA00001798"/>
    </source>
</evidence>
<keyword evidence="16" id="KW-1185">Reference proteome</keyword>
<dbReference type="PROSITE" id="PS51873">
    <property type="entry name" value="TRIAD"/>
    <property type="match status" value="1"/>
</dbReference>